<dbReference type="SUPFAM" id="SSF51905">
    <property type="entry name" value="FAD/NAD(P)-binding domain"/>
    <property type="match status" value="1"/>
</dbReference>
<sequence length="400" mass="41946">MQVVVVGAGIVGLATAYHLHRGGAEVTVLDRSGVAGGASWGNAGWVCPGLVAPLAEPGGWRHGLRALTDANAPLAVPKLTPEVADFLARFAGQMTPRRFAASIAANAELTREAIPAFERLASAGVSAPLIRADYVIGADSEATVEAFRKEVGQISAAGVDVGVRDASASEFPYFSDRVKHALTITGQAYIDPGAYCADLARVVREAGVDLREGVEVASGHSGTSRISLIDARGESYTADAVVVAAGAWSNQVLGRVFGAGTRIRQTSGRGYSFTVEVDPGHLPAGPVYLPEQRTVLTPYRTGVRVAGTMEFLPPDAPLRPERITSISSALAPFVEGLDLGNSTDHWVGPRPVSPNSRPILDRVDDRGYVVSGHGMWGLVLGPITGERIAGRVLEDARRTS</sequence>
<dbReference type="InterPro" id="IPR006076">
    <property type="entry name" value="FAD-dep_OxRdtase"/>
</dbReference>
<dbReference type="PANTHER" id="PTHR13847">
    <property type="entry name" value="SARCOSINE DEHYDROGENASE-RELATED"/>
    <property type="match status" value="1"/>
</dbReference>
<dbReference type="PRINTS" id="PR00420">
    <property type="entry name" value="RNGMNOXGNASE"/>
</dbReference>
<gene>
    <name evidence="3" type="ORF">GCM10022261_12240</name>
</gene>
<dbReference type="Gene3D" id="3.50.50.60">
    <property type="entry name" value="FAD/NAD(P)-binding domain"/>
    <property type="match status" value="2"/>
</dbReference>
<keyword evidence="1" id="KW-0560">Oxidoreductase</keyword>
<dbReference type="PANTHER" id="PTHR13847:SF289">
    <property type="entry name" value="GLYCINE OXIDASE"/>
    <property type="match status" value="1"/>
</dbReference>
<name>A0ABP8EIA2_9MICO</name>
<dbReference type="SUPFAM" id="SSF54373">
    <property type="entry name" value="FAD-linked reductases, C-terminal domain"/>
    <property type="match status" value="1"/>
</dbReference>
<dbReference type="RefSeq" id="WP_236863771.1">
    <property type="nucleotide sequence ID" value="NZ_BAABAZ010000004.1"/>
</dbReference>
<proteinExistence type="predicted"/>
<feature type="domain" description="FAD dependent oxidoreductase" evidence="2">
    <location>
        <begin position="3"/>
        <end position="389"/>
    </location>
</feature>
<accession>A0ABP8EIA2</accession>
<evidence type="ECO:0000259" key="2">
    <source>
        <dbReference type="Pfam" id="PF01266"/>
    </source>
</evidence>
<keyword evidence="4" id="KW-1185">Reference proteome</keyword>
<dbReference type="Gene3D" id="3.30.9.10">
    <property type="entry name" value="D-Amino Acid Oxidase, subunit A, domain 2"/>
    <property type="match status" value="1"/>
</dbReference>
<comment type="caution">
    <text evidence="3">The sequence shown here is derived from an EMBL/GenBank/DDBJ whole genome shotgun (WGS) entry which is preliminary data.</text>
</comment>
<evidence type="ECO:0000313" key="4">
    <source>
        <dbReference type="Proteomes" id="UP001501586"/>
    </source>
</evidence>
<protein>
    <submittedName>
        <fullName evidence="3">D-amino acid dehydrogenase</fullName>
    </submittedName>
</protein>
<evidence type="ECO:0000313" key="3">
    <source>
        <dbReference type="EMBL" id="GAA4283693.1"/>
    </source>
</evidence>
<reference evidence="4" key="1">
    <citation type="journal article" date="2019" name="Int. J. Syst. Evol. Microbiol.">
        <title>The Global Catalogue of Microorganisms (GCM) 10K type strain sequencing project: providing services to taxonomists for standard genome sequencing and annotation.</title>
        <authorList>
            <consortium name="The Broad Institute Genomics Platform"/>
            <consortium name="The Broad Institute Genome Sequencing Center for Infectious Disease"/>
            <person name="Wu L."/>
            <person name="Ma J."/>
        </authorList>
    </citation>
    <scope>NUCLEOTIDE SEQUENCE [LARGE SCALE GENOMIC DNA]</scope>
    <source>
        <strain evidence="4">JCM 17458</strain>
    </source>
</reference>
<evidence type="ECO:0000256" key="1">
    <source>
        <dbReference type="ARBA" id="ARBA00023002"/>
    </source>
</evidence>
<dbReference type="InterPro" id="IPR036188">
    <property type="entry name" value="FAD/NAD-bd_sf"/>
</dbReference>
<dbReference type="Pfam" id="PF01266">
    <property type="entry name" value="DAO"/>
    <property type="match status" value="1"/>
</dbReference>
<organism evidence="3 4">
    <name type="scientific">Brevibacterium daeguense</name>
    <dbReference type="NCBI Taxonomy" id="909936"/>
    <lineage>
        <taxon>Bacteria</taxon>
        <taxon>Bacillati</taxon>
        <taxon>Actinomycetota</taxon>
        <taxon>Actinomycetes</taxon>
        <taxon>Micrococcales</taxon>
        <taxon>Brevibacteriaceae</taxon>
        <taxon>Brevibacterium</taxon>
    </lineage>
</organism>
<dbReference type="EMBL" id="BAABAZ010000004">
    <property type="protein sequence ID" value="GAA4283693.1"/>
    <property type="molecule type" value="Genomic_DNA"/>
</dbReference>
<dbReference type="Proteomes" id="UP001501586">
    <property type="component" value="Unassembled WGS sequence"/>
</dbReference>